<dbReference type="InterPro" id="IPR003658">
    <property type="entry name" value="Anti-sigma_ant"/>
</dbReference>
<dbReference type="CDD" id="cd07043">
    <property type="entry name" value="STAS_anti-anti-sigma_factors"/>
    <property type="match status" value="1"/>
</dbReference>
<proteinExistence type="inferred from homology"/>
<dbReference type="PANTHER" id="PTHR33495:SF2">
    <property type="entry name" value="ANTI-SIGMA FACTOR ANTAGONIST TM_1081-RELATED"/>
    <property type="match status" value="1"/>
</dbReference>
<dbReference type="STRING" id="517418.Ctha_0250"/>
<keyword evidence="5" id="KW-1185">Reference proteome</keyword>
<dbReference type="HOGENOM" id="CLU_115403_6_4_10"/>
<evidence type="ECO:0000256" key="1">
    <source>
        <dbReference type="ARBA" id="ARBA00009013"/>
    </source>
</evidence>
<dbReference type="PROSITE" id="PS50801">
    <property type="entry name" value="STAS"/>
    <property type="match status" value="1"/>
</dbReference>
<dbReference type="OrthoDB" id="962463at2"/>
<evidence type="ECO:0000259" key="3">
    <source>
        <dbReference type="PROSITE" id="PS50801"/>
    </source>
</evidence>
<evidence type="ECO:0000313" key="5">
    <source>
        <dbReference type="Proteomes" id="UP000001208"/>
    </source>
</evidence>
<dbReference type="PANTHER" id="PTHR33495">
    <property type="entry name" value="ANTI-SIGMA FACTOR ANTAGONIST TM_1081-RELATED-RELATED"/>
    <property type="match status" value="1"/>
</dbReference>
<evidence type="ECO:0000313" key="4">
    <source>
        <dbReference type="EMBL" id="ACF12721.1"/>
    </source>
</evidence>
<organism evidence="4 5">
    <name type="scientific">Chloroherpeton thalassium (strain ATCC 35110 / GB-78)</name>
    <dbReference type="NCBI Taxonomy" id="517418"/>
    <lineage>
        <taxon>Bacteria</taxon>
        <taxon>Pseudomonadati</taxon>
        <taxon>Chlorobiota</taxon>
        <taxon>Chlorobiia</taxon>
        <taxon>Chlorobiales</taxon>
        <taxon>Chloroherpetonaceae</taxon>
        <taxon>Chloroherpeton</taxon>
    </lineage>
</organism>
<dbReference type="EMBL" id="CP001100">
    <property type="protein sequence ID" value="ACF12721.1"/>
    <property type="molecule type" value="Genomic_DNA"/>
</dbReference>
<accession>B3QTH5</accession>
<dbReference type="KEGG" id="cts:Ctha_0250"/>
<dbReference type="eggNOG" id="COG1366">
    <property type="taxonomic scope" value="Bacteria"/>
</dbReference>
<dbReference type="Pfam" id="PF01740">
    <property type="entry name" value="STAS"/>
    <property type="match status" value="1"/>
</dbReference>
<dbReference type="SUPFAM" id="SSF52091">
    <property type="entry name" value="SpoIIaa-like"/>
    <property type="match status" value="1"/>
</dbReference>
<gene>
    <name evidence="4" type="ordered locus">Ctha_0250</name>
</gene>
<dbReference type="GO" id="GO:0043856">
    <property type="term" value="F:anti-sigma factor antagonist activity"/>
    <property type="evidence" value="ECO:0007669"/>
    <property type="project" value="InterPro"/>
</dbReference>
<comment type="similarity">
    <text evidence="1 2">Belongs to the anti-sigma-factor antagonist family.</text>
</comment>
<dbReference type="Gene3D" id="3.30.750.24">
    <property type="entry name" value="STAS domain"/>
    <property type="match status" value="1"/>
</dbReference>
<dbReference type="RefSeq" id="WP_012498805.1">
    <property type="nucleotide sequence ID" value="NC_011026.1"/>
</dbReference>
<dbReference type="Proteomes" id="UP000001208">
    <property type="component" value="Chromosome"/>
</dbReference>
<dbReference type="InterPro" id="IPR036513">
    <property type="entry name" value="STAS_dom_sf"/>
</dbReference>
<protein>
    <recommendedName>
        <fullName evidence="2">Anti-sigma factor antagonist</fullName>
    </recommendedName>
</protein>
<sequence>MDLIEKHVGDVIVVELKGDVLGGPDATKISTRIRELIKDQKKNLVLDLQGVDYMNSSGLGMLTAAHTLLKKEGGTLKLARPATRIQSLLSITKLNTLIDAYGTVDDAVASF</sequence>
<feature type="domain" description="STAS" evidence="3">
    <location>
        <begin position="25"/>
        <end position="111"/>
    </location>
</feature>
<reference evidence="4 5" key="1">
    <citation type="submission" date="2008-06" db="EMBL/GenBank/DDBJ databases">
        <title>Complete sequence of Chloroherpeton thalassium ATCC 35110.</title>
        <authorList>
            <consortium name="US DOE Joint Genome Institute"/>
            <person name="Lucas S."/>
            <person name="Copeland A."/>
            <person name="Lapidus A."/>
            <person name="Glavina del Rio T."/>
            <person name="Dalin E."/>
            <person name="Tice H."/>
            <person name="Bruce D."/>
            <person name="Goodwin L."/>
            <person name="Pitluck S."/>
            <person name="Schmutz J."/>
            <person name="Larimer F."/>
            <person name="Land M."/>
            <person name="Hauser L."/>
            <person name="Kyrpides N."/>
            <person name="Mikhailova N."/>
            <person name="Liu Z."/>
            <person name="Li T."/>
            <person name="Zhao F."/>
            <person name="Overmann J."/>
            <person name="Bryant D.A."/>
            <person name="Richardson P."/>
        </authorList>
    </citation>
    <scope>NUCLEOTIDE SEQUENCE [LARGE SCALE GENOMIC DNA]</scope>
    <source>
        <strain evidence="5">ATCC 35110 / GB-78</strain>
    </source>
</reference>
<evidence type="ECO:0000256" key="2">
    <source>
        <dbReference type="RuleBase" id="RU003749"/>
    </source>
</evidence>
<dbReference type="InterPro" id="IPR002645">
    <property type="entry name" value="STAS_dom"/>
</dbReference>
<dbReference type="NCBIfam" id="TIGR00377">
    <property type="entry name" value="ant_ant_sig"/>
    <property type="match status" value="1"/>
</dbReference>
<dbReference type="AlphaFoldDB" id="B3QTH5"/>
<name>B3QTH5_CHLT3</name>